<dbReference type="PANTHER" id="PTHR34512">
    <property type="entry name" value="CELL SURFACE PROTEIN"/>
    <property type="match status" value="1"/>
</dbReference>
<accession>A0ABZ0BDC8</accession>
<dbReference type="InterPro" id="IPR015943">
    <property type="entry name" value="WD40/YVTN_repeat-like_dom_sf"/>
</dbReference>
<dbReference type="SUPFAM" id="SSF50998">
    <property type="entry name" value="Quinoprotein alcohol dehydrogenase-like"/>
    <property type="match status" value="1"/>
</dbReference>
<dbReference type="InterPro" id="IPR018391">
    <property type="entry name" value="PQQ_b-propeller_rpt"/>
</dbReference>
<organism evidence="2 3">
    <name type="scientific">Stakelama saccharophila</name>
    <dbReference type="NCBI Taxonomy" id="3075605"/>
    <lineage>
        <taxon>Bacteria</taxon>
        <taxon>Pseudomonadati</taxon>
        <taxon>Pseudomonadota</taxon>
        <taxon>Alphaproteobacteria</taxon>
        <taxon>Sphingomonadales</taxon>
        <taxon>Sphingomonadaceae</taxon>
        <taxon>Stakelama</taxon>
    </lineage>
</organism>
<feature type="domain" description="Pyrrolo-quinoline quinone repeat" evidence="1">
    <location>
        <begin position="122"/>
        <end position="358"/>
    </location>
</feature>
<dbReference type="InterPro" id="IPR011047">
    <property type="entry name" value="Quinoprotein_ADH-like_sf"/>
</dbReference>
<dbReference type="PANTHER" id="PTHR34512:SF30">
    <property type="entry name" value="OUTER MEMBRANE PROTEIN ASSEMBLY FACTOR BAMB"/>
    <property type="match status" value="1"/>
</dbReference>
<dbReference type="RefSeq" id="WP_313917886.1">
    <property type="nucleotide sequence ID" value="NZ_CP135076.1"/>
</dbReference>
<dbReference type="SMART" id="SM00564">
    <property type="entry name" value="PQQ"/>
    <property type="match status" value="6"/>
</dbReference>
<reference evidence="2 3" key="1">
    <citation type="submission" date="2023-09" db="EMBL/GenBank/DDBJ databases">
        <authorList>
            <person name="Rey-Velasco X."/>
        </authorList>
    </citation>
    <scope>NUCLEOTIDE SEQUENCE [LARGE SCALE GENOMIC DNA]</scope>
    <source>
        <strain evidence="2 3">W311</strain>
    </source>
</reference>
<dbReference type="Gene3D" id="2.130.10.10">
    <property type="entry name" value="YVTN repeat-like/Quinoprotein amine dehydrogenase"/>
    <property type="match status" value="1"/>
</dbReference>
<dbReference type="Proteomes" id="UP001302249">
    <property type="component" value="Chromosome"/>
</dbReference>
<gene>
    <name evidence="2" type="ORF">RPR59_06510</name>
</gene>
<dbReference type="PROSITE" id="PS51257">
    <property type="entry name" value="PROKAR_LIPOPROTEIN"/>
    <property type="match status" value="1"/>
</dbReference>
<protein>
    <submittedName>
        <fullName evidence="2">PQQ-binding-like beta-propeller repeat protein</fullName>
    </submittedName>
</protein>
<evidence type="ECO:0000259" key="1">
    <source>
        <dbReference type="Pfam" id="PF13360"/>
    </source>
</evidence>
<sequence>MMNKLKTSAAIATLVTLGACGIFKGGDKHTPVLGDRVPILASETEINVDETIADVPVTVPAPRANDAWTQPGGDAAKAMGALALPDQLSRAWSIRVPGGSKRSHFAAAPVVAGGRLYVMDTNGAVHAVDAQSGATVWTKQTAPGEENANARFGGGVSFDGGHVFATNGLGEVVALDAATGDEIWRAKPGGPLRGAPTLANNNVYVLSQDNQLFALSQSDGKVQWTQSASLESQGVFGVAAPASARGTVVAGFSSGELNAYRYENGRSLWGDVLSRTRISTSVSSLDDIDADPVIDGDRAYAVGQGGRMVALDLLSGQRLWEQNIAGIATPWVAGDWIYLVTTDAKLLAIARDSGKIRWVSQLRAYGDPDDKEDPIDWYGPVLAGGRLVLVSSDGEITNVAPADGTVQASVDTGYDFSLPPVVANNMLYVLANNGTLTAYR</sequence>
<evidence type="ECO:0000313" key="3">
    <source>
        <dbReference type="Proteomes" id="UP001302249"/>
    </source>
</evidence>
<dbReference type="InterPro" id="IPR002372">
    <property type="entry name" value="PQQ_rpt_dom"/>
</dbReference>
<dbReference type="EMBL" id="CP135076">
    <property type="protein sequence ID" value="WNO54893.1"/>
    <property type="molecule type" value="Genomic_DNA"/>
</dbReference>
<proteinExistence type="predicted"/>
<evidence type="ECO:0000313" key="2">
    <source>
        <dbReference type="EMBL" id="WNO54893.1"/>
    </source>
</evidence>
<name>A0ABZ0BDC8_9SPHN</name>
<keyword evidence="3" id="KW-1185">Reference proteome</keyword>
<dbReference type="Pfam" id="PF13360">
    <property type="entry name" value="PQQ_2"/>
    <property type="match status" value="1"/>
</dbReference>